<dbReference type="Proteomes" id="UP001289374">
    <property type="component" value="Unassembled WGS sequence"/>
</dbReference>
<accession>A0AAE1X7F1</accession>
<sequence>MDKLLQQACRRGPCLKNVRRSRNGVRVTTRNLGPIVRPRSMFSKNGRWIKRLLLLNTTRWTLTPLPNSKKLATASKWVFKLKLSTDGSVDRYKARLMAKPLITAFSLNLQLVDFLLYWCIVDDIVIMGPSNTLINEVKVYLDPLFTIKDFGYAKYFLSFKIARADDGMSVAQHKYALDILTDIGWHWDTTLHVVRYSKGSTNVGLFPSGFQ</sequence>
<reference evidence="2" key="2">
    <citation type="journal article" date="2024" name="Plant">
        <title>Genomic evolution and insights into agronomic trait innovations of Sesamum species.</title>
        <authorList>
            <person name="Miao H."/>
            <person name="Wang L."/>
            <person name="Qu L."/>
            <person name="Liu H."/>
            <person name="Sun Y."/>
            <person name="Le M."/>
            <person name="Wang Q."/>
            <person name="Wei S."/>
            <person name="Zheng Y."/>
            <person name="Lin W."/>
            <person name="Duan Y."/>
            <person name="Cao H."/>
            <person name="Xiong S."/>
            <person name="Wang X."/>
            <person name="Wei L."/>
            <person name="Li C."/>
            <person name="Ma Q."/>
            <person name="Ju M."/>
            <person name="Zhao R."/>
            <person name="Li G."/>
            <person name="Mu C."/>
            <person name="Tian Q."/>
            <person name="Mei H."/>
            <person name="Zhang T."/>
            <person name="Gao T."/>
            <person name="Zhang H."/>
        </authorList>
    </citation>
    <scope>NUCLEOTIDE SEQUENCE</scope>
    <source>
        <strain evidence="2">K16</strain>
    </source>
</reference>
<evidence type="ECO:0000259" key="1">
    <source>
        <dbReference type="Pfam" id="PF07727"/>
    </source>
</evidence>
<evidence type="ECO:0000313" key="2">
    <source>
        <dbReference type="EMBL" id="KAK4406586.1"/>
    </source>
</evidence>
<comment type="caution">
    <text evidence="2">The sequence shown here is derived from an EMBL/GenBank/DDBJ whole genome shotgun (WGS) entry which is preliminary data.</text>
</comment>
<feature type="domain" description="Reverse transcriptase Ty1/copia-type" evidence="1">
    <location>
        <begin position="120"/>
        <end position="184"/>
    </location>
</feature>
<name>A0AAE1X7F1_9LAMI</name>
<evidence type="ECO:0000313" key="3">
    <source>
        <dbReference type="Proteomes" id="UP001289374"/>
    </source>
</evidence>
<keyword evidence="3" id="KW-1185">Reference proteome</keyword>
<organism evidence="2 3">
    <name type="scientific">Sesamum angolense</name>
    <dbReference type="NCBI Taxonomy" id="2727404"/>
    <lineage>
        <taxon>Eukaryota</taxon>
        <taxon>Viridiplantae</taxon>
        <taxon>Streptophyta</taxon>
        <taxon>Embryophyta</taxon>
        <taxon>Tracheophyta</taxon>
        <taxon>Spermatophyta</taxon>
        <taxon>Magnoliopsida</taxon>
        <taxon>eudicotyledons</taxon>
        <taxon>Gunneridae</taxon>
        <taxon>Pentapetalae</taxon>
        <taxon>asterids</taxon>
        <taxon>lamiids</taxon>
        <taxon>Lamiales</taxon>
        <taxon>Pedaliaceae</taxon>
        <taxon>Sesamum</taxon>
    </lineage>
</organism>
<dbReference type="Pfam" id="PF07727">
    <property type="entry name" value="RVT_2"/>
    <property type="match status" value="1"/>
</dbReference>
<gene>
    <name evidence="2" type="ORF">Sango_0665100</name>
</gene>
<protein>
    <submittedName>
        <fullName evidence="2">Mitochondrial protein</fullName>
    </submittedName>
</protein>
<dbReference type="InterPro" id="IPR013103">
    <property type="entry name" value="RVT_2"/>
</dbReference>
<reference evidence="2" key="1">
    <citation type="submission" date="2020-06" db="EMBL/GenBank/DDBJ databases">
        <authorList>
            <person name="Li T."/>
            <person name="Hu X."/>
            <person name="Zhang T."/>
            <person name="Song X."/>
            <person name="Zhang H."/>
            <person name="Dai N."/>
            <person name="Sheng W."/>
            <person name="Hou X."/>
            <person name="Wei L."/>
        </authorList>
    </citation>
    <scope>NUCLEOTIDE SEQUENCE</scope>
    <source>
        <strain evidence="2">K16</strain>
        <tissue evidence="2">Leaf</tissue>
    </source>
</reference>
<dbReference type="EMBL" id="JACGWL010000003">
    <property type="protein sequence ID" value="KAK4406586.1"/>
    <property type="molecule type" value="Genomic_DNA"/>
</dbReference>
<dbReference type="AlphaFoldDB" id="A0AAE1X7F1"/>
<proteinExistence type="predicted"/>